<feature type="signal peptide" evidence="2">
    <location>
        <begin position="1"/>
        <end position="23"/>
    </location>
</feature>
<dbReference type="AlphaFoldDB" id="A0A922P5Q6"/>
<dbReference type="Proteomes" id="UP000052167">
    <property type="component" value="Unassembled WGS sequence"/>
</dbReference>
<name>A0A922P5Q6_9HYPH</name>
<gene>
    <name evidence="3" type="ORF">GV68_21590</name>
</gene>
<proteinExistence type="predicted"/>
<keyword evidence="2" id="KW-0732">Signal</keyword>
<protein>
    <recommendedName>
        <fullName evidence="5">Antifreeze protein</fullName>
    </recommendedName>
</protein>
<organism evidence="3 4">
    <name type="scientific">Pseudorhizobium pelagicum</name>
    <dbReference type="NCBI Taxonomy" id="1509405"/>
    <lineage>
        <taxon>Bacteria</taxon>
        <taxon>Pseudomonadati</taxon>
        <taxon>Pseudomonadota</taxon>
        <taxon>Alphaproteobacteria</taxon>
        <taxon>Hyphomicrobiales</taxon>
        <taxon>Rhizobiaceae</taxon>
        <taxon>Rhizobium/Agrobacterium group</taxon>
        <taxon>Pseudorhizobium</taxon>
    </lineage>
</organism>
<feature type="chain" id="PRO_5037665113" description="Antifreeze protein" evidence="2">
    <location>
        <begin position="24"/>
        <end position="130"/>
    </location>
</feature>
<evidence type="ECO:0008006" key="5">
    <source>
        <dbReference type="Google" id="ProtNLM"/>
    </source>
</evidence>
<reference evidence="3 4" key="1">
    <citation type="submission" date="2014-06" db="EMBL/GenBank/DDBJ databases">
        <title>Rhizobium pelagicum/R2-400B4.</title>
        <authorList>
            <person name="Kimes N.E."/>
            <person name="Lopez-Perez M."/>
        </authorList>
    </citation>
    <scope>NUCLEOTIDE SEQUENCE [LARGE SCALE GENOMIC DNA]</scope>
    <source>
        <strain evidence="3 4">R2-400B4</strain>
    </source>
</reference>
<evidence type="ECO:0000313" key="4">
    <source>
        <dbReference type="Proteomes" id="UP000052167"/>
    </source>
</evidence>
<feature type="region of interest" description="Disordered" evidence="1">
    <location>
        <begin position="42"/>
        <end position="86"/>
    </location>
</feature>
<evidence type="ECO:0000256" key="2">
    <source>
        <dbReference type="SAM" id="SignalP"/>
    </source>
</evidence>
<dbReference type="RefSeq" id="WP_029618763.1">
    <property type="nucleotide sequence ID" value="NZ_JBALUL010000002.1"/>
</dbReference>
<evidence type="ECO:0000313" key="3">
    <source>
        <dbReference type="EMBL" id="KEQ09941.1"/>
    </source>
</evidence>
<sequence>MTNILIKTGIAALIAMTGLSATASTAAASGAEFRIFVQQGWDSRGGDRHRGGDRWDGPRHDRGDRWERPRHDRGGRCSPGLAEEKARHMGLRRARVVDIDRRTVTVVGRDRHGRDRIVFANDRGCPVIRR</sequence>
<evidence type="ECO:0000256" key="1">
    <source>
        <dbReference type="SAM" id="MobiDB-lite"/>
    </source>
</evidence>
<feature type="compositionally biased region" description="Basic and acidic residues" evidence="1">
    <location>
        <begin position="44"/>
        <end position="75"/>
    </location>
</feature>
<dbReference type="EMBL" id="JOKJ01000005">
    <property type="protein sequence ID" value="KEQ09941.1"/>
    <property type="molecule type" value="Genomic_DNA"/>
</dbReference>
<keyword evidence="4" id="KW-1185">Reference proteome</keyword>
<comment type="caution">
    <text evidence="3">The sequence shown here is derived from an EMBL/GenBank/DDBJ whole genome shotgun (WGS) entry which is preliminary data.</text>
</comment>
<accession>A0A922P5Q6</accession>